<dbReference type="Proteomes" id="UP001241110">
    <property type="component" value="Unassembled WGS sequence"/>
</dbReference>
<dbReference type="SUPFAM" id="SSF53300">
    <property type="entry name" value="vWA-like"/>
    <property type="match status" value="1"/>
</dbReference>
<feature type="transmembrane region" description="Helical" evidence="1">
    <location>
        <begin position="12"/>
        <end position="31"/>
    </location>
</feature>
<dbReference type="RefSeq" id="WP_313976673.1">
    <property type="nucleotide sequence ID" value="NZ_JASJOS010000003.1"/>
</dbReference>
<feature type="transmembrane region" description="Helical" evidence="1">
    <location>
        <begin position="37"/>
        <end position="54"/>
    </location>
</feature>
<keyword evidence="1" id="KW-0812">Transmembrane</keyword>
<keyword evidence="1" id="KW-1133">Transmembrane helix</keyword>
<evidence type="ECO:0000259" key="2">
    <source>
        <dbReference type="Pfam" id="PF01882"/>
    </source>
</evidence>
<evidence type="ECO:0000313" key="3">
    <source>
        <dbReference type="EMBL" id="MDJ1480098.1"/>
    </source>
</evidence>
<dbReference type="Pfam" id="PF01882">
    <property type="entry name" value="DUF58"/>
    <property type="match status" value="1"/>
</dbReference>
<proteinExistence type="predicted"/>
<protein>
    <submittedName>
        <fullName evidence="3">DUF58 domain-containing protein</fullName>
    </submittedName>
</protein>
<dbReference type="InterPro" id="IPR002881">
    <property type="entry name" value="DUF58"/>
</dbReference>
<sequence length="441" mass="51158">MIRSLYLNNRFFIVVIAIIGLCCLGFAYPFFFTIAQVSLLVTGFLLIADILLLYRQKNGIKAKRSVPEKLSNGDDNPIDISLQNGYGFPVTIRMVDEVPFQFQLRDMDLRLTLQARENKQVRYTLRPVKRGEYQFGALNIFVSGIIGLVRRRYIFDQGESVPVYPSYLQMRKYELLAISDRLTEMGIKKIRRIGQNREFEQIKEYVQGDDIRTINWKATARRNNLMVNHYQDEKSQNVYSVIDKGRVMKMPFEGMSLVDYAINASLVLSNIAVLKEDKAGIITFNHNIGTVLPASRSNLQMKSILEVLYNQRTNFKESDYELLYARIRRVITQRSLVILYTNFETLSSMERQLPFLVQIAKNHLLVVVFFENTELVEILEKPVFNTEEVYKQTIAQKFAFEKRQIVKVLQQHGIHAVLTPPQKLTVNTINKYLELKARGLI</sequence>
<dbReference type="InterPro" id="IPR036465">
    <property type="entry name" value="vWFA_dom_sf"/>
</dbReference>
<evidence type="ECO:0000313" key="4">
    <source>
        <dbReference type="Proteomes" id="UP001241110"/>
    </source>
</evidence>
<name>A0AAE3QP33_9BACT</name>
<dbReference type="AlphaFoldDB" id="A0AAE3QP33"/>
<dbReference type="EMBL" id="JASJOS010000003">
    <property type="protein sequence ID" value="MDJ1480098.1"/>
    <property type="molecule type" value="Genomic_DNA"/>
</dbReference>
<feature type="domain" description="DUF58" evidence="2">
    <location>
        <begin position="202"/>
        <end position="354"/>
    </location>
</feature>
<comment type="caution">
    <text evidence="3">The sequence shown here is derived from an EMBL/GenBank/DDBJ whole genome shotgun (WGS) entry which is preliminary data.</text>
</comment>
<gene>
    <name evidence="3" type="ORF">QNI16_06340</name>
</gene>
<evidence type="ECO:0000256" key="1">
    <source>
        <dbReference type="SAM" id="Phobius"/>
    </source>
</evidence>
<dbReference type="PANTHER" id="PTHR33608:SF3">
    <property type="entry name" value="SLR2013 PROTEIN"/>
    <property type="match status" value="1"/>
</dbReference>
<organism evidence="3 4">
    <name type="scientific">Xanthocytophaga flava</name>
    <dbReference type="NCBI Taxonomy" id="3048013"/>
    <lineage>
        <taxon>Bacteria</taxon>
        <taxon>Pseudomonadati</taxon>
        <taxon>Bacteroidota</taxon>
        <taxon>Cytophagia</taxon>
        <taxon>Cytophagales</taxon>
        <taxon>Rhodocytophagaceae</taxon>
        <taxon>Xanthocytophaga</taxon>
    </lineage>
</organism>
<reference evidence="3" key="1">
    <citation type="submission" date="2023-05" db="EMBL/GenBank/DDBJ databases">
        <authorList>
            <person name="Zhang X."/>
        </authorList>
    </citation>
    <scope>NUCLEOTIDE SEQUENCE</scope>
    <source>
        <strain evidence="3">YF14B1</strain>
    </source>
</reference>
<keyword evidence="1" id="KW-0472">Membrane</keyword>
<dbReference type="PANTHER" id="PTHR33608">
    <property type="entry name" value="BLL2464 PROTEIN"/>
    <property type="match status" value="1"/>
</dbReference>
<accession>A0AAE3QP33</accession>